<organism evidence="7 8">
    <name type="scientific">Thanatephorus cucumeris (strain AG1-IB / isolate 7/3/14)</name>
    <name type="common">Lettuce bottom rot fungus</name>
    <name type="synonym">Rhizoctonia solani</name>
    <dbReference type="NCBI Taxonomy" id="1108050"/>
    <lineage>
        <taxon>Eukaryota</taxon>
        <taxon>Fungi</taxon>
        <taxon>Dikarya</taxon>
        <taxon>Basidiomycota</taxon>
        <taxon>Agaricomycotina</taxon>
        <taxon>Agaricomycetes</taxon>
        <taxon>Cantharellales</taxon>
        <taxon>Ceratobasidiaceae</taxon>
        <taxon>Rhizoctonia</taxon>
        <taxon>Rhizoctonia solani AG-1</taxon>
    </lineage>
</organism>
<evidence type="ECO:0000256" key="5">
    <source>
        <dbReference type="SAM" id="MobiDB-lite"/>
    </source>
</evidence>
<accession>A0A0B7FFJ1</accession>
<evidence type="ECO:0000313" key="7">
    <source>
        <dbReference type="EMBL" id="CEL56390.1"/>
    </source>
</evidence>
<feature type="compositionally biased region" description="Polar residues" evidence="5">
    <location>
        <begin position="1"/>
        <end position="12"/>
    </location>
</feature>
<dbReference type="Pfam" id="PF26617">
    <property type="entry name" value="CcmS-like"/>
    <property type="match status" value="1"/>
</dbReference>
<evidence type="ECO:0000256" key="1">
    <source>
        <dbReference type="ARBA" id="ARBA00022723"/>
    </source>
</evidence>
<feature type="region of interest" description="Disordered" evidence="5">
    <location>
        <begin position="1"/>
        <end position="27"/>
    </location>
</feature>
<evidence type="ECO:0000256" key="3">
    <source>
        <dbReference type="ARBA" id="ARBA00022833"/>
    </source>
</evidence>
<evidence type="ECO:0000256" key="2">
    <source>
        <dbReference type="ARBA" id="ARBA00022771"/>
    </source>
</evidence>
<feature type="domain" description="MYND-type" evidence="6">
    <location>
        <begin position="75"/>
        <end position="120"/>
    </location>
</feature>
<dbReference type="GO" id="GO:0008270">
    <property type="term" value="F:zinc ion binding"/>
    <property type="evidence" value="ECO:0007669"/>
    <property type="project" value="UniProtKB-KW"/>
</dbReference>
<dbReference type="Gene3D" id="6.10.140.2220">
    <property type="match status" value="1"/>
</dbReference>
<keyword evidence="2 4" id="KW-0863">Zinc-finger</keyword>
<keyword evidence="3" id="KW-0862">Zinc</keyword>
<keyword evidence="8" id="KW-1185">Reference proteome</keyword>
<proteinExistence type="predicted"/>
<dbReference type="Proteomes" id="UP000059188">
    <property type="component" value="Unassembled WGS sequence"/>
</dbReference>
<gene>
    <name evidence="7" type="ORF">RSOLAG1IB_07776</name>
</gene>
<evidence type="ECO:0000256" key="4">
    <source>
        <dbReference type="PROSITE-ProRule" id="PRU00134"/>
    </source>
</evidence>
<dbReference type="InterPro" id="IPR058258">
    <property type="entry name" value="CcmS-like"/>
</dbReference>
<dbReference type="SUPFAM" id="SSF144232">
    <property type="entry name" value="HIT/MYND zinc finger-like"/>
    <property type="match status" value="1"/>
</dbReference>
<dbReference type="Pfam" id="PF01753">
    <property type="entry name" value="zf-MYND"/>
    <property type="match status" value="1"/>
</dbReference>
<dbReference type="InterPro" id="IPR002893">
    <property type="entry name" value="Znf_MYND"/>
</dbReference>
<evidence type="ECO:0000259" key="6">
    <source>
        <dbReference type="PROSITE" id="PS50865"/>
    </source>
</evidence>
<dbReference type="AlphaFoldDB" id="A0A0B7FFJ1"/>
<reference evidence="7 8" key="1">
    <citation type="submission" date="2014-11" db="EMBL/GenBank/DDBJ databases">
        <authorList>
            <person name="Wibberg Daniel"/>
        </authorList>
    </citation>
    <scope>NUCLEOTIDE SEQUENCE [LARGE SCALE GENOMIC DNA]</scope>
    <source>
        <strain evidence="7">Rhizoctonia solani AG1-IB 7/3/14</strain>
    </source>
</reference>
<keyword evidence="1" id="KW-0479">Metal-binding</keyword>
<sequence>MARNSLQGNFTVPSEDPHVVSATTTTQSAPRSVGEYLELIMPRKFSLSKEELDFIAGTKGLYAYERRFGPPPQACPHMQGSAFYEFVHSPQARECQRCKKMWYCSPECQKALWPTHQQHCIDQHLPMPISASGLASSAQSSRASISASMVQMNGYTQPVPLYPSFDGTLNIDLSNALSQGVVNKNAMGKKTAYDQLTPALIALFGRHGLASQRLLWCNTRSNDDATKKARERFASFRSNIPEAMAYAHNKFISTRMRGAFIVNVDHPCGLSDYVIGEERFNWITFPDAQRTLCIKLQEAIKAYDPSRAFVLVVYALSPDQLSAALWVWTYTDFSRGDPPDLIKLRSRVRHILEDTKRSQNYMYQIQKDQNDP</sequence>
<dbReference type="PROSITE" id="PS50865">
    <property type="entry name" value="ZF_MYND_2"/>
    <property type="match status" value="1"/>
</dbReference>
<dbReference type="EMBL" id="LN679121">
    <property type="protein sequence ID" value="CEL56390.1"/>
    <property type="molecule type" value="Genomic_DNA"/>
</dbReference>
<dbReference type="OrthoDB" id="3171339at2759"/>
<evidence type="ECO:0000313" key="8">
    <source>
        <dbReference type="Proteomes" id="UP000059188"/>
    </source>
</evidence>
<name>A0A0B7FFJ1_THACB</name>
<protein>
    <recommendedName>
        <fullName evidence="6">MYND-type domain-containing protein</fullName>
    </recommendedName>
</protein>